<dbReference type="PROSITE" id="PS51257">
    <property type="entry name" value="PROKAR_LIPOPROTEIN"/>
    <property type="match status" value="1"/>
</dbReference>
<evidence type="ECO:0000313" key="3">
    <source>
        <dbReference type="EMBL" id="MBU9844099.1"/>
    </source>
</evidence>
<organism evidence="3 4">
    <name type="scientific">Rahnella ecdela</name>
    <dbReference type="NCBI Taxonomy" id="2816250"/>
    <lineage>
        <taxon>Bacteria</taxon>
        <taxon>Pseudomonadati</taxon>
        <taxon>Pseudomonadota</taxon>
        <taxon>Gammaproteobacteria</taxon>
        <taxon>Enterobacterales</taxon>
        <taxon>Yersiniaceae</taxon>
        <taxon>Rahnella</taxon>
    </lineage>
</organism>
<dbReference type="EMBL" id="JAFMOY010000108">
    <property type="protein sequence ID" value="MBU9844099.1"/>
    <property type="molecule type" value="Genomic_DNA"/>
</dbReference>
<proteinExistence type="predicted"/>
<dbReference type="NCBIfam" id="NF045617">
    <property type="entry name" value="mostly_LP"/>
    <property type="match status" value="1"/>
</dbReference>
<evidence type="ECO:0000313" key="4">
    <source>
        <dbReference type="Proteomes" id="UP000739284"/>
    </source>
</evidence>
<sequence>MIKKTVVVYLALSLSGCFLGDHFTPSADAEASFVGGDFCLTTPGRTEKQKLIGMSVEKVGESPGSSTFFKSEDEYITIKKDTCIPTFGYKFEVGSAYNVSIYLTKDPERDESNFYTNNYTTSFVIWETTKKDKRISYL</sequence>
<protein>
    <recommendedName>
        <fullName evidence="2">DUF7480 domain-containing protein</fullName>
    </recommendedName>
</protein>
<dbReference type="InterPro" id="IPR055903">
    <property type="entry name" value="DUF7480"/>
</dbReference>
<dbReference type="InterPro" id="IPR054657">
    <property type="entry name" value="T6SS_periplasmic_put"/>
</dbReference>
<gene>
    <name evidence="3" type="ORF">J1784_03595</name>
</gene>
<comment type="caution">
    <text evidence="3">The sequence shown here is derived from an EMBL/GenBank/DDBJ whole genome shotgun (WGS) entry which is preliminary data.</text>
</comment>
<dbReference type="Pfam" id="PF24295">
    <property type="entry name" value="DUF7480"/>
    <property type="match status" value="1"/>
</dbReference>
<keyword evidence="1" id="KW-0732">Signal</keyword>
<keyword evidence="4" id="KW-1185">Reference proteome</keyword>
<feature type="domain" description="DUF7480" evidence="2">
    <location>
        <begin position="29"/>
        <end position="127"/>
    </location>
</feature>
<name>A0ABS6LC58_9GAMM</name>
<dbReference type="Proteomes" id="UP000739284">
    <property type="component" value="Unassembled WGS sequence"/>
</dbReference>
<evidence type="ECO:0000256" key="1">
    <source>
        <dbReference type="SAM" id="SignalP"/>
    </source>
</evidence>
<feature type="chain" id="PRO_5045600315" description="DUF7480 domain-containing protein" evidence="1">
    <location>
        <begin position="21"/>
        <end position="138"/>
    </location>
</feature>
<evidence type="ECO:0000259" key="2">
    <source>
        <dbReference type="Pfam" id="PF24295"/>
    </source>
</evidence>
<dbReference type="RefSeq" id="WP_217148054.1">
    <property type="nucleotide sequence ID" value="NZ_JAFMOY010000108.1"/>
</dbReference>
<accession>A0ABS6LC58</accession>
<feature type="signal peptide" evidence="1">
    <location>
        <begin position="1"/>
        <end position="20"/>
    </location>
</feature>
<reference evidence="3 4" key="1">
    <citation type="submission" date="2021-03" db="EMBL/GenBank/DDBJ databases">
        <title>Five novel Rahnella species.</title>
        <authorList>
            <person name="Brady C."/>
            <person name="Asselin J."/>
            <person name="Beer S."/>
            <person name="Bruberg M.B."/>
            <person name="Crampton B."/>
            <person name="Venter S."/>
            <person name="Arnold D."/>
            <person name="Denman S."/>
        </authorList>
    </citation>
    <scope>NUCLEOTIDE SEQUENCE [LARGE SCALE GENOMIC DNA]</scope>
    <source>
        <strain evidence="3 4">FRB 231</strain>
    </source>
</reference>